<gene>
    <name evidence="1" type="ORF">BO95DRAFT_438080</name>
</gene>
<dbReference type="EMBL" id="KZ825312">
    <property type="protein sequence ID" value="RAH50820.1"/>
    <property type="molecule type" value="Genomic_DNA"/>
</dbReference>
<proteinExistence type="predicted"/>
<evidence type="ECO:0000313" key="1">
    <source>
        <dbReference type="EMBL" id="RAH50820.1"/>
    </source>
</evidence>
<protein>
    <submittedName>
        <fullName evidence="1">Uncharacterized protein</fullName>
    </submittedName>
</protein>
<keyword evidence="2" id="KW-1185">Reference proteome</keyword>
<accession>A0ACD1GN98</accession>
<evidence type="ECO:0000313" key="2">
    <source>
        <dbReference type="Proteomes" id="UP000249057"/>
    </source>
</evidence>
<sequence length="64" mass="7672">MTLKEGSPPKITLEWHYRRSLIRLFAGYSTPRERNWALISPALRLANLSQNNELIDCSWQWQWQ</sequence>
<dbReference type="Proteomes" id="UP000249057">
    <property type="component" value="Unassembled WGS sequence"/>
</dbReference>
<reference evidence="1" key="1">
    <citation type="submission" date="2018-02" db="EMBL/GenBank/DDBJ databases">
        <title>The genomes of Aspergillus section Nigri reveals drivers in fungal speciation.</title>
        <authorList>
            <consortium name="DOE Joint Genome Institute"/>
            <person name="Vesth T.C."/>
            <person name="Nybo J."/>
            <person name="Theobald S."/>
            <person name="Brandl J."/>
            <person name="Frisvad J.C."/>
            <person name="Nielsen K.F."/>
            <person name="Lyhne E.K."/>
            <person name="Kogle M.E."/>
            <person name="Kuo A."/>
            <person name="Riley R."/>
            <person name="Clum A."/>
            <person name="Nolan M."/>
            <person name="Lipzen A."/>
            <person name="Salamov A."/>
            <person name="Henrissat B."/>
            <person name="Wiebenga A."/>
            <person name="De vries R.P."/>
            <person name="Grigoriev I.V."/>
            <person name="Mortensen U.H."/>
            <person name="Andersen M.R."/>
            <person name="Baker S.E."/>
        </authorList>
    </citation>
    <scope>NUCLEOTIDE SEQUENCE</scope>
    <source>
        <strain evidence="1">CBS 621.78</strain>
    </source>
</reference>
<name>A0ACD1GN98_9EURO</name>
<organism evidence="1 2">
    <name type="scientific">Aspergillus brunneoviolaceus CBS 621.78</name>
    <dbReference type="NCBI Taxonomy" id="1450534"/>
    <lineage>
        <taxon>Eukaryota</taxon>
        <taxon>Fungi</taxon>
        <taxon>Dikarya</taxon>
        <taxon>Ascomycota</taxon>
        <taxon>Pezizomycotina</taxon>
        <taxon>Eurotiomycetes</taxon>
        <taxon>Eurotiomycetidae</taxon>
        <taxon>Eurotiales</taxon>
        <taxon>Aspergillaceae</taxon>
        <taxon>Aspergillus</taxon>
        <taxon>Aspergillus subgen. Circumdati</taxon>
    </lineage>
</organism>